<dbReference type="Proteomes" id="UP000494216">
    <property type="component" value="Unassembled WGS sequence"/>
</dbReference>
<dbReference type="EMBL" id="CADCXN010000029">
    <property type="protein sequence ID" value="CAA9889712.1"/>
    <property type="molecule type" value="Genomic_DNA"/>
</dbReference>
<dbReference type="AlphaFoldDB" id="A0A8S0XEH2"/>
<sequence>MRRYITHLKEGVLRRIPINSVFRHWEEWCRETVNHNQHNKQDIVVLIMIDNKKPALGGFSLQFRLS</sequence>
<reference evidence="1 2" key="1">
    <citation type="submission" date="2020-02" db="EMBL/GenBank/DDBJ databases">
        <authorList>
            <person name="Hogendoorn C."/>
        </authorList>
    </citation>
    <scope>NUCLEOTIDE SEQUENCE [LARGE SCALE GENOMIC DNA]</scope>
    <source>
        <strain evidence="1">METHB21</strain>
    </source>
</reference>
<evidence type="ECO:0000313" key="1">
    <source>
        <dbReference type="EMBL" id="CAA9889712.1"/>
    </source>
</evidence>
<evidence type="ECO:0000313" key="2">
    <source>
        <dbReference type="Proteomes" id="UP000494216"/>
    </source>
</evidence>
<accession>A0A8S0XEH2</accession>
<proteinExistence type="predicted"/>
<name>A0A8S0XEH2_9GAMM</name>
<keyword evidence="2" id="KW-1185">Reference proteome</keyword>
<comment type="caution">
    <text evidence="1">The sequence shown here is derived from an EMBL/GenBank/DDBJ whole genome shotgun (WGS) entry which is preliminary data.</text>
</comment>
<protein>
    <submittedName>
        <fullName evidence="1">Uncharacterized protein</fullName>
    </submittedName>
</protein>
<gene>
    <name evidence="1" type="ORF">METHB2_1240003</name>
</gene>
<organism evidence="1 2">
    <name type="scientific">Candidatus Methylobacter favarea</name>
    <dbReference type="NCBI Taxonomy" id="2707345"/>
    <lineage>
        <taxon>Bacteria</taxon>
        <taxon>Pseudomonadati</taxon>
        <taxon>Pseudomonadota</taxon>
        <taxon>Gammaproteobacteria</taxon>
        <taxon>Methylococcales</taxon>
        <taxon>Methylococcaceae</taxon>
        <taxon>Methylobacter</taxon>
    </lineage>
</organism>